<dbReference type="EMBL" id="WUXR01000025">
    <property type="protein sequence ID" value="MBM4568829.1"/>
    <property type="molecule type" value="Genomic_DNA"/>
</dbReference>
<comment type="caution">
    <text evidence="2">The sequence shown here is derived from an EMBL/GenBank/DDBJ whole genome shotgun (WGS) entry which is preliminary data.</text>
</comment>
<dbReference type="RefSeq" id="WP_202979186.1">
    <property type="nucleotide sequence ID" value="NZ_CP095479.1"/>
</dbReference>
<proteinExistence type="predicted"/>
<organism evidence="2 4">
    <name type="scientific">Rhodococcus hoagii</name>
    <name type="common">Corynebacterium equii</name>
    <dbReference type="NCBI Taxonomy" id="43767"/>
    <lineage>
        <taxon>Bacteria</taxon>
        <taxon>Bacillati</taxon>
        <taxon>Actinomycetota</taxon>
        <taxon>Actinomycetes</taxon>
        <taxon>Mycobacteriales</taxon>
        <taxon>Nocardiaceae</taxon>
        <taxon>Prescottella</taxon>
    </lineage>
</organism>
<dbReference type="InterPro" id="IPR024524">
    <property type="entry name" value="DUF3800"/>
</dbReference>
<dbReference type="Proteomes" id="UP000808906">
    <property type="component" value="Unassembled WGS sequence"/>
</dbReference>
<reference evidence="1" key="1">
    <citation type="submission" date="2019-11" db="EMBL/GenBank/DDBJ databases">
        <title>Spread of Macrolides and rifampicin resistant Rhodococcus equi in clinical isolates in the USA.</title>
        <authorList>
            <person name="Alvarez-Narvaez S."/>
            <person name="Huber L."/>
            <person name="Cohen N.D."/>
            <person name="Slovis N."/>
            <person name="Greiter M."/>
            <person name="Giguere S."/>
            <person name="Hart K."/>
        </authorList>
    </citation>
    <scope>NUCLEOTIDE SEQUENCE</scope>
    <source>
        <strain evidence="1">Lh_17</strain>
    </source>
</reference>
<dbReference type="Pfam" id="PF12686">
    <property type="entry name" value="DUF3800"/>
    <property type="match status" value="1"/>
</dbReference>
<evidence type="ECO:0000313" key="1">
    <source>
        <dbReference type="EMBL" id="MBM4568829.1"/>
    </source>
</evidence>
<accession>A0A9Q4ZRZ0</accession>
<dbReference type="EMBL" id="WVBC01000044">
    <property type="protein sequence ID" value="NKT81934.1"/>
    <property type="molecule type" value="Genomic_DNA"/>
</dbReference>
<protein>
    <submittedName>
        <fullName evidence="2">DUF3800 domain-containing protein</fullName>
    </submittedName>
</protein>
<evidence type="ECO:0000313" key="4">
    <source>
        <dbReference type="Proteomes" id="UP000603463"/>
    </source>
</evidence>
<dbReference type="AlphaFoldDB" id="A0A9Q4ZRZ0"/>
<dbReference type="EMBL" id="WVDC01000017">
    <property type="protein sequence ID" value="NKW44178.1"/>
    <property type="molecule type" value="Genomic_DNA"/>
</dbReference>
<evidence type="ECO:0000313" key="3">
    <source>
        <dbReference type="EMBL" id="NKW44178.1"/>
    </source>
</evidence>
<sequence length="248" mass="28369">MHLCYVDDSGEPRSGVTYTALLVRDREWSPLLERWIGARRSISSRFGISKNAELHASPLMGGRNIRGSALGDEKQRITKHQAPTIYRDMVSAVPGPGVHLITVGVKGSDSMTAYALLLEELEKWATQEDSYLLMMYDGKELGRGDSVESEDAILRDHSPLRALHRELPIKSRRIIEDVVTKDSRYSQFIQAVDLLAYGAFYHDVWQNPDRWPRKVRDAQSADQRIRMTRYFAQTLDKFDTVPNFVWVD</sequence>
<reference evidence="2" key="2">
    <citation type="journal article" date="2020" name="Environ. Microbiol.">
        <title>The novel and transferable erm(51) gene confers Macrolides, Lincosamides, and Streptogramins B (MLSB) resistance to clonal Rhodococcus equi in the environment.</title>
        <authorList>
            <person name="Huber L."/>
            <person name="Giguere S."/>
            <person name="Slovis N.M."/>
            <person name="Alvarez-Narvaez S."/>
            <person name="Hart K.A."/>
            <person name="Greiter M."/>
            <person name="Morris E.R.A."/>
            <person name="Cohen N.D."/>
        </authorList>
    </citation>
    <scope>NUCLEOTIDE SEQUENCE</scope>
    <source>
        <strain evidence="2">Lh_116_1</strain>
        <strain evidence="3">Lh_16_1</strain>
    </source>
</reference>
<evidence type="ECO:0000313" key="2">
    <source>
        <dbReference type="EMBL" id="NKT81934.1"/>
    </source>
</evidence>
<dbReference type="Proteomes" id="UP000608063">
    <property type="component" value="Unassembled WGS sequence"/>
</dbReference>
<dbReference type="Proteomes" id="UP000603463">
    <property type="component" value="Unassembled WGS sequence"/>
</dbReference>
<gene>
    <name evidence="1" type="ORF">GS441_26505</name>
    <name evidence="2" type="ORF">GS882_28330</name>
    <name evidence="3" type="ORF">GS947_22095</name>
</gene>
<name>A0A9Q4ZRZ0_RHOHA</name>